<comment type="caution">
    <text evidence="2">The sequence shown here is derived from an EMBL/GenBank/DDBJ whole genome shotgun (WGS) entry which is preliminary data.</text>
</comment>
<accession>A0A0F9QSA4</accession>
<sequence length="260" mass="27693">MRLSILGRVVERGRELSILKRVIKRGGPGSGHFGHAGRDAADEVGGSLPAGKGGGKGKGEKHVGLTSARPGREEEETVLEDMLEFEALLKEIAGVSQVSVELGEGGWEGGSEPTWVISFDGDGDALSLIAKTAKKFNQDGVLIYEACKGAGCSPVVTWTFGGSISDKERDIVQNLMVARGIGGWTWYNDGNQKALRAVSVPQWGGDAKKHLSAADLITESFNTAGVSNSRKDFDATVTIMEKEGENSYDSYIEESGEEDE</sequence>
<organism evidence="2">
    <name type="scientific">marine sediment metagenome</name>
    <dbReference type="NCBI Taxonomy" id="412755"/>
    <lineage>
        <taxon>unclassified sequences</taxon>
        <taxon>metagenomes</taxon>
        <taxon>ecological metagenomes</taxon>
    </lineage>
</organism>
<protein>
    <submittedName>
        <fullName evidence="2">Uncharacterized protein</fullName>
    </submittedName>
</protein>
<evidence type="ECO:0000256" key="1">
    <source>
        <dbReference type="SAM" id="MobiDB-lite"/>
    </source>
</evidence>
<reference evidence="2" key="1">
    <citation type="journal article" date="2015" name="Nature">
        <title>Complex archaea that bridge the gap between prokaryotes and eukaryotes.</title>
        <authorList>
            <person name="Spang A."/>
            <person name="Saw J.H."/>
            <person name="Jorgensen S.L."/>
            <person name="Zaremba-Niedzwiedzka K."/>
            <person name="Martijn J."/>
            <person name="Lind A.E."/>
            <person name="van Eijk R."/>
            <person name="Schleper C."/>
            <person name="Guy L."/>
            <person name="Ettema T.J."/>
        </authorList>
    </citation>
    <scope>NUCLEOTIDE SEQUENCE</scope>
</reference>
<proteinExistence type="predicted"/>
<dbReference type="EMBL" id="LAZR01001291">
    <property type="protein sequence ID" value="KKN47165.1"/>
    <property type="molecule type" value="Genomic_DNA"/>
</dbReference>
<dbReference type="AlphaFoldDB" id="A0A0F9QSA4"/>
<name>A0A0F9QSA4_9ZZZZ</name>
<evidence type="ECO:0000313" key="2">
    <source>
        <dbReference type="EMBL" id="KKN47165.1"/>
    </source>
</evidence>
<feature type="region of interest" description="Disordered" evidence="1">
    <location>
        <begin position="29"/>
        <end position="73"/>
    </location>
</feature>
<gene>
    <name evidence="2" type="ORF">LCGC14_0665610</name>
</gene>